<comment type="similarity">
    <text evidence="1">Belongs to the UPF0047 family.</text>
</comment>
<dbReference type="STRING" id="340177.Cag_1417"/>
<dbReference type="PANTHER" id="PTHR30615:SF8">
    <property type="entry name" value="UPF0047 PROTEIN C4A8.02C"/>
    <property type="match status" value="1"/>
</dbReference>
<sequence length="141" mass="16095">MKILTHTLTIPTCKPIELIEVTDQIKDLLMASELQQGQVTIISRHTTAFVNINEYEERLLEDMEIFLKRLVPKDGNYLHNISPLDGRHNAHSHLMGLFMNSSESIPFADGKLLLGQWQSIFFVELDGPRPKRELLMQIAGV</sequence>
<reference evidence="2" key="1">
    <citation type="submission" date="2005-08" db="EMBL/GenBank/DDBJ databases">
        <title>Complete sequence of Chlorobium chlorochromatii CaD3.</title>
        <authorList>
            <person name="Copeland A."/>
            <person name="Lucas S."/>
            <person name="Lapidus A."/>
            <person name="Barry K."/>
            <person name="Detter J.C."/>
            <person name="Glavina T."/>
            <person name="Hammon N."/>
            <person name="Israni S."/>
            <person name="Pitluck S."/>
            <person name="Bryant D."/>
            <person name="Schmutz J."/>
            <person name="Larimer F."/>
            <person name="Land M."/>
            <person name="Kyrpides N."/>
            <person name="Ivanova N."/>
            <person name="Richardson P."/>
        </authorList>
    </citation>
    <scope>NUCLEOTIDE SEQUENCE [LARGE SCALE GENOMIC DNA]</scope>
    <source>
        <strain evidence="2">CaD3</strain>
    </source>
</reference>
<dbReference type="KEGG" id="cch:Cag_1417"/>
<evidence type="ECO:0008006" key="3">
    <source>
        <dbReference type="Google" id="ProtNLM"/>
    </source>
</evidence>
<dbReference type="eggNOG" id="COG0432">
    <property type="taxonomic scope" value="Bacteria"/>
</dbReference>
<protein>
    <recommendedName>
        <fullName evidence="3">Secondary thiamine-phosphate synthase enzyme</fullName>
    </recommendedName>
</protein>
<dbReference type="OrthoDB" id="9801725at2"/>
<dbReference type="NCBIfam" id="TIGR00149">
    <property type="entry name" value="TIGR00149_YjbQ"/>
    <property type="match status" value="1"/>
</dbReference>
<dbReference type="HOGENOM" id="CLU_096980_1_2_10"/>
<organism evidence="2">
    <name type="scientific">Chlorobium chlorochromatii (strain CaD3)</name>
    <dbReference type="NCBI Taxonomy" id="340177"/>
    <lineage>
        <taxon>Bacteria</taxon>
        <taxon>Pseudomonadati</taxon>
        <taxon>Chlorobiota</taxon>
        <taxon>Chlorobiia</taxon>
        <taxon>Chlorobiales</taxon>
        <taxon>Chlorobiaceae</taxon>
        <taxon>Chlorobium/Pelodictyon group</taxon>
        <taxon>Chlorobium</taxon>
    </lineage>
</organism>
<proteinExistence type="inferred from homology"/>
<dbReference type="PANTHER" id="PTHR30615">
    <property type="entry name" value="UNCHARACTERIZED PROTEIN YJBQ-RELATED"/>
    <property type="match status" value="1"/>
</dbReference>
<dbReference type="InterPro" id="IPR035917">
    <property type="entry name" value="YjbQ-like_sf"/>
</dbReference>
<dbReference type="PIRSF" id="PIRSF004681">
    <property type="entry name" value="UCP004681"/>
    <property type="match status" value="1"/>
</dbReference>
<evidence type="ECO:0000313" key="2">
    <source>
        <dbReference type="EMBL" id="ABB28675.1"/>
    </source>
</evidence>
<accession>Q3AQQ0</accession>
<name>Q3AQQ0_CHLCH</name>
<dbReference type="InterPro" id="IPR001602">
    <property type="entry name" value="UPF0047_YjbQ-like"/>
</dbReference>
<dbReference type="AlphaFoldDB" id="Q3AQQ0"/>
<gene>
    <name evidence="2" type="ordered locus">Cag_1417</name>
</gene>
<evidence type="ECO:0000256" key="1">
    <source>
        <dbReference type="ARBA" id="ARBA00005534"/>
    </source>
</evidence>
<dbReference type="EMBL" id="CP000108">
    <property type="protein sequence ID" value="ABB28675.1"/>
    <property type="molecule type" value="Genomic_DNA"/>
</dbReference>
<dbReference type="Pfam" id="PF01894">
    <property type="entry name" value="YjbQ"/>
    <property type="match status" value="1"/>
</dbReference>
<dbReference type="SUPFAM" id="SSF111038">
    <property type="entry name" value="YjbQ-like"/>
    <property type="match status" value="1"/>
</dbReference>
<dbReference type="Gene3D" id="2.60.120.460">
    <property type="entry name" value="YjbQ-like"/>
    <property type="match status" value="1"/>
</dbReference>